<comment type="caution">
    <text evidence="2">The sequence shown here is derived from an EMBL/GenBank/DDBJ whole genome shotgun (WGS) entry which is preliminary data.</text>
</comment>
<accession>A0AAD8P6J5</accession>
<reference evidence="2" key="1">
    <citation type="journal article" date="2023" name="bioRxiv">
        <title>Improved chromosome-level genome assembly for marigold (Tagetes erecta).</title>
        <authorList>
            <person name="Jiang F."/>
            <person name="Yuan L."/>
            <person name="Wang S."/>
            <person name="Wang H."/>
            <person name="Xu D."/>
            <person name="Wang A."/>
            <person name="Fan W."/>
        </authorList>
    </citation>
    <scope>NUCLEOTIDE SEQUENCE</scope>
    <source>
        <strain evidence="2">WSJ</strain>
        <tissue evidence="2">Leaf</tissue>
    </source>
</reference>
<feature type="chain" id="PRO_5042086900" description="Secreted protein" evidence="1">
    <location>
        <begin position="18"/>
        <end position="92"/>
    </location>
</feature>
<evidence type="ECO:0000313" key="2">
    <source>
        <dbReference type="EMBL" id="KAK1434209.1"/>
    </source>
</evidence>
<name>A0AAD8P6J5_TARER</name>
<protein>
    <recommendedName>
        <fullName evidence="4">Secreted protein</fullName>
    </recommendedName>
</protein>
<gene>
    <name evidence="2" type="ORF">QVD17_11128</name>
</gene>
<dbReference type="AlphaFoldDB" id="A0AAD8P6J5"/>
<evidence type="ECO:0000256" key="1">
    <source>
        <dbReference type="SAM" id="SignalP"/>
    </source>
</evidence>
<proteinExistence type="predicted"/>
<dbReference type="Proteomes" id="UP001229421">
    <property type="component" value="Unassembled WGS sequence"/>
</dbReference>
<keyword evidence="1" id="KW-0732">Signal</keyword>
<evidence type="ECO:0000313" key="3">
    <source>
        <dbReference type="Proteomes" id="UP001229421"/>
    </source>
</evidence>
<keyword evidence="3" id="KW-1185">Reference proteome</keyword>
<sequence length="92" mass="10704">MMGIIICLCSCLDIVAVSQVYVFNPEHKPDSLAWFGFSGFVRGLVFFIRKRIKEVDVFPPTPITALHHPSCYSVTFRHHRHNHHHHHPHHTD</sequence>
<evidence type="ECO:0008006" key="4">
    <source>
        <dbReference type="Google" id="ProtNLM"/>
    </source>
</evidence>
<dbReference type="EMBL" id="JAUHHV010000002">
    <property type="protein sequence ID" value="KAK1434209.1"/>
    <property type="molecule type" value="Genomic_DNA"/>
</dbReference>
<feature type="signal peptide" evidence="1">
    <location>
        <begin position="1"/>
        <end position="17"/>
    </location>
</feature>
<organism evidence="2 3">
    <name type="scientific">Tagetes erecta</name>
    <name type="common">African marigold</name>
    <dbReference type="NCBI Taxonomy" id="13708"/>
    <lineage>
        <taxon>Eukaryota</taxon>
        <taxon>Viridiplantae</taxon>
        <taxon>Streptophyta</taxon>
        <taxon>Embryophyta</taxon>
        <taxon>Tracheophyta</taxon>
        <taxon>Spermatophyta</taxon>
        <taxon>Magnoliopsida</taxon>
        <taxon>eudicotyledons</taxon>
        <taxon>Gunneridae</taxon>
        <taxon>Pentapetalae</taxon>
        <taxon>asterids</taxon>
        <taxon>campanulids</taxon>
        <taxon>Asterales</taxon>
        <taxon>Asteraceae</taxon>
        <taxon>Asteroideae</taxon>
        <taxon>Heliantheae alliance</taxon>
        <taxon>Tageteae</taxon>
        <taxon>Tagetes</taxon>
    </lineage>
</organism>